<keyword evidence="2" id="KW-1133">Transmembrane helix</keyword>
<organism evidence="5 6">
    <name type="scientific">Cohnella lubricantis</name>
    <dbReference type="NCBI Taxonomy" id="2163172"/>
    <lineage>
        <taxon>Bacteria</taxon>
        <taxon>Bacillati</taxon>
        <taxon>Bacillota</taxon>
        <taxon>Bacilli</taxon>
        <taxon>Bacillales</taxon>
        <taxon>Paenibacillaceae</taxon>
        <taxon>Cohnella</taxon>
    </lineage>
</organism>
<feature type="region of interest" description="Disordered" evidence="1">
    <location>
        <begin position="80"/>
        <end position="124"/>
    </location>
</feature>
<dbReference type="InterPro" id="IPR048493">
    <property type="entry name" value="DUF1980_N"/>
</dbReference>
<keyword evidence="2" id="KW-0812">Transmembrane</keyword>
<sequence length="338" mass="38962">MIRYAILFGFAFMFFLLHYTGDINKYINTRYAYLSISAIVLLGLLSLYEFWRGYKQELAAEKRAAAAKQALEQGAEPGELVEVGGHDSNGHAHHDHDHAHHNHEHAHQDHDHAHPHGRDHAHELFGHTHEPSSKWKRYAGYAILLFPILTGIFLPVKTLDSSFVAAKGFSFPTLEEEVKNSPGNHQFLRPNTSLYYSQEDYDKIKNKEMEEFVQLPEIDLNDDNYLKGMEAVYNYPNSFIGKTIQFDGFAYKGQQVDGRHYFVFRFGFIHCIADSGVFGMLVEFPKDTVLNNDDWLHVKGELTWEYYQPLKATIPVLKADAYEPIEAPEDPYVYRNFN</sequence>
<feature type="compositionally biased region" description="Basic and acidic residues" evidence="1">
    <location>
        <begin position="84"/>
        <end position="98"/>
    </location>
</feature>
<keyword evidence="2" id="KW-0472">Membrane</keyword>
<feature type="domain" description="DUF1980" evidence="3">
    <location>
        <begin position="2"/>
        <end position="169"/>
    </location>
</feature>
<dbReference type="Proteomes" id="UP000574133">
    <property type="component" value="Unassembled WGS sequence"/>
</dbReference>
<name>A0A841TGI4_9BACL</name>
<evidence type="ECO:0000256" key="2">
    <source>
        <dbReference type="SAM" id="Phobius"/>
    </source>
</evidence>
<evidence type="ECO:0000313" key="6">
    <source>
        <dbReference type="Proteomes" id="UP000574133"/>
    </source>
</evidence>
<dbReference type="InterPro" id="IPR048447">
    <property type="entry name" value="DUF1980_C"/>
</dbReference>
<evidence type="ECO:0000256" key="1">
    <source>
        <dbReference type="SAM" id="MobiDB-lite"/>
    </source>
</evidence>
<accession>A0A841TGI4</accession>
<dbReference type="Pfam" id="PF21537">
    <property type="entry name" value="DUF1980_C"/>
    <property type="match status" value="1"/>
</dbReference>
<dbReference type="PANTHER" id="PTHR40047">
    <property type="entry name" value="UPF0703 PROTEIN YCGQ"/>
    <property type="match status" value="1"/>
</dbReference>
<reference evidence="5 6" key="1">
    <citation type="submission" date="2020-08" db="EMBL/GenBank/DDBJ databases">
        <title>Cohnella phylogeny.</title>
        <authorList>
            <person name="Dunlap C."/>
        </authorList>
    </citation>
    <scope>NUCLEOTIDE SEQUENCE [LARGE SCALE GENOMIC DNA]</scope>
    <source>
        <strain evidence="5 6">DSM 103658</strain>
    </source>
</reference>
<dbReference type="RefSeq" id="WP_185180307.1">
    <property type="nucleotide sequence ID" value="NZ_CBCSEP010000001.1"/>
</dbReference>
<dbReference type="InterPro" id="IPR015402">
    <property type="entry name" value="DUF1980"/>
</dbReference>
<feature type="domain" description="DUF1980" evidence="4">
    <location>
        <begin position="195"/>
        <end position="335"/>
    </location>
</feature>
<proteinExistence type="predicted"/>
<dbReference type="Pfam" id="PF09323">
    <property type="entry name" value="DUF1980"/>
    <property type="match status" value="1"/>
</dbReference>
<dbReference type="AlphaFoldDB" id="A0A841TGI4"/>
<dbReference type="PANTHER" id="PTHR40047:SF1">
    <property type="entry name" value="UPF0703 PROTEIN YCGQ"/>
    <property type="match status" value="1"/>
</dbReference>
<evidence type="ECO:0000313" key="5">
    <source>
        <dbReference type="EMBL" id="MBB6679039.1"/>
    </source>
</evidence>
<evidence type="ECO:0000259" key="4">
    <source>
        <dbReference type="Pfam" id="PF21537"/>
    </source>
</evidence>
<keyword evidence="6" id="KW-1185">Reference proteome</keyword>
<feature type="transmembrane region" description="Helical" evidence="2">
    <location>
        <begin position="30"/>
        <end position="48"/>
    </location>
</feature>
<evidence type="ECO:0000259" key="3">
    <source>
        <dbReference type="Pfam" id="PF09323"/>
    </source>
</evidence>
<dbReference type="InterPro" id="IPR052955">
    <property type="entry name" value="UPF0703_membrane_permease"/>
</dbReference>
<dbReference type="NCBIfam" id="TIGR03943">
    <property type="entry name" value="TIGR03943 family putative permease subunit"/>
    <property type="match status" value="1"/>
</dbReference>
<dbReference type="EMBL" id="JACJVN010000066">
    <property type="protein sequence ID" value="MBB6679039.1"/>
    <property type="molecule type" value="Genomic_DNA"/>
</dbReference>
<feature type="compositionally biased region" description="Basic and acidic residues" evidence="1">
    <location>
        <begin position="105"/>
        <end position="124"/>
    </location>
</feature>
<comment type="caution">
    <text evidence="5">The sequence shown here is derived from an EMBL/GenBank/DDBJ whole genome shotgun (WGS) entry which is preliminary data.</text>
</comment>
<feature type="transmembrane region" description="Helical" evidence="2">
    <location>
        <begin position="138"/>
        <end position="156"/>
    </location>
</feature>
<gene>
    <name evidence="5" type="ORF">H4Q31_17250</name>
</gene>
<protein>
    <submittedName>
        <fullName evidence="5">TIGR03943 family protein</fullName>
    </submittedName>
</protein>